<evidence type="ECO:0000313" key="1">
    <source>
        <dbReference type="EMBL" id="XCB21908.1"/>
    </source>
</evidence>
<reference evidence="1" key="1">
    <citation type="submission" date="2023-08" db="EMBL/GenBank/DDBJ databases">
        <authorList>
            <person name="Messyasz A."/>
            <person name="Mannisto M.K."/>
            <person name="Kerkhof L.J."/>
            <person name="Haggblom M."/>
        </authorList>
    </citation>
    <scope>NUCLEOTIDE SEQUENCE</scope>
    <source>
        <strain evidence="1">M8UP39</strain>
    </source>
</reference>
<dbReference type="EMBL" id="CP132938">
    <property type="protein sequence ID" value="XCB21908.1"/>
    <property type="molecule type" value="Genomic_DNA"/>
</dbReference>
<accession>A0AAU7YZ74</accession>
<dbReference type="SUPFAM" id="SSF55961">
    <property type="entry name" value="Bet v1-like"/>
    <property type="match status" value="1"/>
</dbReference>
<evidence type="ECO:0008006" key="2">
    <source>
        <dbReference type="Google" id="ProtNLM"/>
    </source>
</evidence>
<reference evidence="1" key="2">
    <citation type="journal article" date="2024" name="Environ. Microbiol.">
        <title>Genome analysis and description of Tunturibacter gen. nov. expands the diversity of Terriglobia in tundra soils.</title>
        <authorList>
            <person name="Messyasz A."/>
            <person name="Mannisto M.K."/>
            <person name="Kerkhof L.J."/>
            <person name="Haggblom M.M."/>
        </authorList>
    </citation>
    <scope>NUCLEOTIDE SEQUENCE</scope>
    <source>
        <strain evidence="1">M8UP39</strain>
    </source>
</reference>
<dbReference type="AlphaFoldDB" id="A0AAU7YZ74"/>
<dbReference type="KEGG" id="tgi:RBB81_20325"/>
<organism evidence="1">
    <name type="scientific">Tunturiibacter gelidiferens</name>
    <dbReference type="NCBI Taxonomy" id="3069689"/>
    <lineage>
        <taxon>Bacteria</taxon>
        <taxon>Pseudomonadati</taxon>
        <taxon>Acidobacteriota</taxon>
        <taxon>Terriglobia</taxon>
        <taxon>Terriglobales</taxon>
        <taxon>Acidobacteriaceae</taxon>
        <taxon>Tunturiibacter</taxon>
    </lineage>
</organism>
<dbReference type="RefSeq" id="WP_353071917.1">
    <property type="nucleotide sequence ID" value="NZ_CP132938.1"/>
</dbReference>
<gene>
    <name evidence="1" type="ORF">RBB81_20325</name>
</gene>
<proteinExistence type="predicted"/>
<name>A0AAU7YZ74_9BACT</name>
<sequence length="55" mass="6053">MLEPQGSDTRVNWIMNGPMNFFPGKLMSVFTSMDKVIGPDFDKGLANLKAAAEHP</sequence>
<protein>
    <recommendedName>
        <fullName evidence="2">Polyketide cyclase</fullName>
    </recommendedName>
</protein>